<dbReference type="EMBL" id="FO082270">
    <property type="protein sequence ID" value="CCO66666.1"/>
    <property type="molecule type" value="Genomic_DNA"/>
</dbReference>
<reference evidence="2 3" key="1">
    <citation type="submission" date="2011-10" db="EMBL/GenBank/DDBJ databases">
        <authorList>
            <person name="Genoscope - CEA"/>
        </authorList>
    </citation>
    <scope>NUCLEOTIDE SEQUENCE [LARGE SCALE GENOMIC DNA]</scope>
    <source>
        <strain evidence="2 3">RCC 1105</strain>
    </source>
</reference>
<protein>
    <submittedName>
        <fullName evidence="2">Unnamed protein product</fullName>
    </submittedName>
</protein>
<evidence type="ECO:0000256" key="1">
    <source>
        <dbReference type="SAM" id="MobiDB-lite"/>
    </source>
</evidence>
<accession>K8FEY2</accession>
<dbReference type="RefSeq" id="XP_007511106.1">
    <property type="nucleotide sequence ID" value="XM_007511044.1"/>
</dbReference>
<dbReference type="KEGG" id="bpg:Bathy09g00870"/>
<feature type="region of interest" description="Disordered" evidence="1">
    <location>
        <begin position="1"/>
        <end position="44"/>
    </location>
</feature>
<dbReference type="AlphaFoldDB" id="K8FEY2"/>
<feature type="compositionally biased region" description="Basic residues" evidence="1">
    <location>
        <begin position="24"/>
        <end position="34"/>
    </location>
</feature>
<evidence type="ECO:0000313" key="3">
    <source>
        <dbReference type="Proteomes" id="UP000198341"/>
    </source>
</evidence>
<name>K8FEY2_9CHLO</name>
<dbReference type="Proteomes" id="UP000198341">
    <property type="component" value="Chromosome 9"/>
</dbReference>
<gene>
    <name evidence="2" type="ORF">Bathy09g00870</name>
</gene>
<keyword evidence="3" id="KW-1185">Reference proteome</keyword>
<organism evidence="2 3">
    <name type="scientific">Bathycoccus prasinos</name>
    <dbReference type="NCBI Taxonomy" id="41875"/>
    <lineage>
        <taxon>Eukaryota</taxon>
        <taxon>Viridiplantae</taxon>
        <taxon>Chlorophyta</taxon>
        <taxon>Mamiellophyceae</taxon>
        <taxon>Mamiellales</taxon>
        <taxon>Bathycoccaceae</taxon>
        <taxon>Bathycoccus</taxon>
    </lineage>
</organism>
<feature type="compositionally biased region" description="Basic residues" evidence="1">
    <location>
        <begin position="1"/>
        <end position="15"/>
    </location>
</feature>
<evidence type="ECO:0000313" key="2">
    <source>
        <dbReference type="EMBL" id="CCO66666.1"/>
    </source>
</evidence>
<dbReference type="GeneID" id="19013594"/>
<sequence>MAGKIKRQPVIKRGNRGTLGVLGKTHRSKSRTPAKRINPHDRNMDYKKREQLNASIAKLEKEELSNWTDAKTPLEVKGKKKELKRLRAKMSLKMNKKN</sequence>
<proteinExistence type="predicted"/>